<dbReference type="Gene3D" id="3.60.21.10">
    <property type="match status" value="1"/>
</dbReference>
<sequence>MAGCSRFTAFMTSDGRARPGECDDEDRVTLFLCGDVMLGRGVDQILPRPGDSALREMWVRDARAYVELAEAVNGPISRPVGFSWPWGDALRVLDAVAPDVRVLNLETSVTRSDEFAPGKAVHYRMSPDNLGGLTVARPDVCALANNHVLDFGRRGLRESLDALTEAGLTAAGAGRDARQAWRPAAVPLPGGGRALIFSFGTASSGIPPGWAAADDQAGLAFVLKPSDAAAADVVDRVSRAKRPGDIVVASIHWGTNWGYSVPAGQIRFAHALVDGAVDVVHGHSSHHPRPIEVYRDKLILYGCGDFIDDYEGIAGYEEYRDDLRLMYFASLQPRSGNLTDLRIVPMQARQMRLRHAVPADRAWLRGVVDRVSRSFGTRIALERDET</sequence>
<dbReference type="InterPro" id="IPR052169">
    <property type="entry name" value="CW_Biosynth-Accessory"/>
</dbReference>
<reference evidence="3" key="1">
    <citation type="submission" date="2021-01" db="EMBL/GenBank/DDBJ databases">
        <title>Whole genome shotgun sequence of Planotetraspora thailandica NBRC 104271.</title>
        <authorList>
            <person name="Komaki H."/>
            <person name="Tamura T."/>
        </authorList>
    </citation>
    <scope>NUCLEOTIDE SEQUENCE</scope>
    <source>
        <strain evidence="3">NBRC 104271</strain>
    </source>
</reference>
<dbReference type="InterPro" id="IPR029052">
    <property type="entry name" value="Metallo-depent_PP-like"/>
</dbReference>
<name>A0A8J3V0E4_9ACTN</name>
<dbReference type="PANTHER" id="PTHR33393">
    <property type="entry name" value="POLYGLUTAMINE SYNTHESIS ACCESSORY PROTEIN RV0574C-RELATED"/>
    <property type="match status" value="1"/>
</dbReference>
<comment type="similarity">
    <text evidence="1">Belongs to the CapA family.</text>
</comment>
<organism evidence="3 4">
    <name type="scientific">Planotetraspora thailandica</name>
    <dbReference type="NCBI Taxonomy" id="487172"/>
    <lineage>
        <taxon>Bacteria</taxon>
        <taxon>Bacillati</taxon>
        <taxon>Actinomycetota</taxon>
        <taxon>Actinomycetes</taxon>
        <taxon>Streptosporangiales</taxon>
        <taxon>Streptosporangiaceae</taxon>
        <taxon>Planotetraspora</taxon>
    </lineage>
</organism>
<dbReference type="Pfam" id="PF09587">
    <property type="entry name" value="PGA_cap"/>
    <property type="match status" value="1"/>
</dbReference>
<evidence type="ECO:0000313" key="4">
    <source>
        <dbReference type="Proteomes" id="UP000605992"/>
    </source>
</evidence>
<dbReference type="CDD" id="cd07381">
    <property type="entry name" value="MPP_CapA"/>
    <property type="match status" value="1"/>
</dbReference>
<keyword evidence="4" id="KW-1185">Reference proteome</keyword>
<dbReference type="SUPFAM" id="SSF56300">
    <property type="entry name" value="Metallo-dependent phosphatases"/>
    <property type="match status" value="1"/>
</dbReference>
<dbReference type="SMART" id="SM00854">
    <property type="entry name" value="PGA_cap"/>
    <property type="match status" value="1"/>
</dbReference>
<dbReference type="InterPro" id="IPR019079">
    <property type="entry name" value="Capsule_synth_CapA"/>
</dbReference>
<evidence type="ECO:0000256" key="1">
    <source>
        <dbReference type="ARBA" id="ARBA00005662"/>
    </source>
</evidence>
<evidence type="ECO:0000259" key="2">
    <source>
        <dbReference type="SMART" id="SM00854"/>
    </source>
</evidence>
<comment type="caution">
    <text evidence="3">The sequence shown here is derived from an EMBL/GenBank/DDBJ whole genome shotgun (WGS) entry which is preliminary data.</text>
</comment>
<evidence type="ECO:0000313" key="3">
    <source>
        <dbReference type="EMBL" id="GII54311.1"/>
    </source>
</evidence>
<gene>
    <name evidence="3" type="ORF">Pth03_27000</name>
</gene>
<accession>A0A8J3V0E4</accession>
<protein>
    <submittedName>
        <fullName evidence="3">Putative polyglutamine synthesis accessory protein</fullName>
    </submittedName>
</protein>
<dbReference type="Proteomes" id="UP000605992">
    <property type="component" value="Unassembled WGS sequence"/>
</dbReference>
<proteinExistence type="inferred from homology"/>
<dbReference type="EMBL" id="BOOR01000017">
    <property type="protein sequence ID" value="GII54311.1"/>
    <property type="molecule type" value="Genomic_DNA"/>
</dbReference>
<dbReference type="PANTHER" id="PTHR33393:SF11">
    <property type="entry name" value="POLYGLUTAMINE SYNTHESIS ACCESSORY PROTEIN RV0574C-RELATED"/>
    <property type="match status" value="1"/>
</dbReference>
<dbReference type="AlphaFoldDB" id="A0A8J3V0E4"/>
<feature type="domain" description="Capsule synthesis protein CapA" evidence="2">
    <location>
        <begin position="29"/>
        <end position="310"/>
    </location>
</feature>